<dbReference type="InterPro" id="IPR008939">
    <property type="entry name" value="Lytic_TGlycosylase_superhlx_U"/>
</dbReference>
<dbReference type="PANTHER" id="PTHR37423">
    <property type="entry name" value="SOLUBLE LYTIC MUREIN TRANSGLYCOSYLASE-RELATED"/>
    <property type="match status" value="1"/>
</dbReference>
<name>A0A1I3WZG1_9RHOB</name>
<evidence type="ECO:0000313" key="5">
    <source>
        <dbReference type="EMBL" id="SFK12882.1"/>
    </source>
</evidence>
<keyword evidence="6" id="KW-1185">Reference proteome</keyword>
<dbReference type="GO" id="GO:0008933">
    <property type="term" value="F:peptidoglycan lytic transglycosylase activity"/>
    <property type="evidence" value="ECO:0007669"/>
    <property type="project" value="InterPro"/>
</dbReference>
<comment type="similarity">
    <text evidence="1">Belongs to the transglycosylase Slt family.</text>
</comment>
<dbReference type="GO" id="GO:0000270">
    <property type="term" value="P:peptidoglycan metabolic process"/>
    <property type="evidence" value="ECO:0007669"/>
    <property type="project" value="InterPro"/>
</dbReference>
<evidence type="ECO:0000256" key="2">
    <source>
        <dbReference type="ARBA" id="ARBA00009387"/>
    </source>
</evidence>
<dbReference type="PANTHER" id="PTHR37423:SF2">
    <property type="entry name" value="MEMBRANE-BOUND LYTIC MUREIN TRANSGLYCOSYLASE C"/>
    <property type="match status" value="1"/>
</dbReference>
<dbReference type="InterPro" id="IPR000189">
    <property type="entry name" value="Transglyc_AS"/>
</dbReference>
<feature type="domain" description="Transglycosylase SLT" evidence="4">
    <location>
        <begin position="487"/>
        <end position="591"/>
    </location>
</feature>
<dbReference type="OrthoDB" id="9815002at2"/>
<comment type="similarity">
    <text evidence="2">Belongs to the virb1 family.</text>
</comment>
<evidence type="ECO:0000259" key="4">
    <source>
        <dbReference type="Pfam" id="PF01464"/>
    </source>
</evidence>
<dbReference type="PROSITE" id="PS00922">
    <property type="entry name" value="TRANSGLYCOSYLASE"/>
    <property type="match status" value="1"/>
</dbReference>
<evidence type="ECO:0000256" key="1">
    <source>
        <dbReference type="ARBA" id="ARBA00007734"/>
    </source>
</evidence>
<dbReference type="SUPFAM" id="SSF53955">
    <property type="entry name" value="Lysozyme-like"/>
    <property type="match status" value="1"/>
</dbReference>
<dbReference type="Pfam" id="PF01464">
    <property type="entry name" value="SLT"/>
    <property type="match status" value="1"/>
</dbReference>
<dbReference type="STRING" id="588602.SAMN04487991_3915"/>
<organism evidence="5 6">
    <name type="scientific">Celeribacter neptunius</name>
    <dbReference type="NCBI Taxonomy" id="588602"/>
    <lineage>
        <taxon>Bacteria</taxon>
        <taxon>Pseudomonadati</taxon>
        <taxon>Pseudomonadota</taxon>
        <taxon>Alphaproteobacteria</taxon>
        <taxon>Rhodobacterales</taxon>
        <taxon>Roseobacteraceae</taxon>
        <taxon>Celeribacter</taxon>
    </lineage>
</organism>
<dbReference type="InterPro" id="IPR008258">
    <property type="entry name" value="Transglycosylase_SLT_dom_1"/>
</dbReference>
<dbReference type="GO" id="GO:0016020">
    <property type="term" value="C:membrane"/>
    <property type="evidence" value="ECO:0007669"/>
    <property type="project" value="InterPro"/>
</dbReference>
<gene>
    <name evidence="5" type="ORF">SAMN04487991_3915</name>
</gene>
<dbReference type="EMBL" id="FORH01000009">
    <property type="protein sequence ID" value="SFK12882.1"/>
    <property type="molecule type" value="Genomic_DNA"/>
</dbReference>
<dbReference type="InterPro" id="IPR023346">
    <property type="entry name" value="Lysozyme-like_dom_sf"/>
</dbReference>
<dbReference type="GO" id="GO:0042597">
    <property type="term" value="C:periplasmic space"/>
    <property type="evidence" value="ECO:0007669"/>
    <property type="project" value="InterPro"/>
</dbReference>
<dbReference type="Proteomes" id="UP000199630">
    <property type="component" value="Unassembled WGS sequence"/>
</dbReference>
<keyword evidence="3" id="KW-0732">Signal</keyword>
<dbReference type="SUPFAM" id="SSF48435">
    <property type="entry name" value="Bacterial muramidases"/>
    <property type="match status" value="1"/>
</dbReference>
<evidence type="ECO:0000313" key="6">
    <source>
        <dbReference type="Proteomes" id="UP000199630"/>
    </source>
</evidence>
<reference evidence="6" key="1">
    <citation type="submission" date="2016-10" db="EMBL/GenBank/DDBJ databases">
        <authorList>
            <person name="Varghese N."/>
            <person name="Submissions S."/>
        </authorList>
    </citation>
    <scope>NUCLEOTIDE SEQUENCE [LARGE SCALE GENOMIC DNA]</scope>
    <source>
        <strain evidence="6">DSM 26471</strain>
    </source>
</reference>
<dbReference type="Gene3D" id="1.25.20.10">
    <property type="entry name" value="Bacterial muramidases"/>
    <property type="match status" value="1"/>
</dbReference>
<evidence type="ECO:0000256" key="3">
    <source>
        <dbReference type="ARBA" id="ARBA00022729"/>
    </source>
</evidence>
<dbReference type="GO" id="GO:0004553">
    <property type="term" value="F:hydrolase activity, hydrolyzing O-glycosyl compounds"/>
    <property type="evidence" value="ECO:0007669"/>
    <property type="project" value="InterPro"/>
</dbReference>
<dbReference type="CDD" id="cd13401">
    <property type="entry name" value="Slt70-like"/>
    <property type="match status" value="1"/>
</dbReference>
<accession>A0A1I3WZG1</accession>
<proteinExistence type="inferred from homology"/>
<sequence>MFPKSAVNTVYTFVFAVFSAFPLTASPESDALERAYEAQRQGDWALAREEAHGVGRDIIDWHYLRAGRGDFAGYRDFLKRNADWPGLPLLAQKGEASIPADADPKAVVDYLTAYPPGTGLGALRLISAYEALGMRSDAQAEAVLVWNSLPMAADEEQILQGRYGAILSRYNVARAEMLLWQDRFDDAARLLPGLPTGWGALIDATRRLVRDEAGVDDAIAAVPATLADHPVLAHARFEWRVRRGRNEDAVTLILQQSTPEGLGKPDAWGDRRRTLARQMMRDGKAQIAYAVASRHGLAAGEDGFADLEWLSGYIALRYLDDAGLALDHFNRFRMAVGTPISLGRAGYWEGRALEAMGASNDAAAAYAFGAQFQTSFYGLLSAEKIGRPLDPALTGEARFDDYKQAAFMGSSVLKAALLLEEAGEEPLAARFLRHLGESLSPQELGQLGDLALDLDPYLAVLVAKFAADKGIVLNRAYYPLHPLAQSDLAVEPELALAISRRESEFYAKARSHVGARGLMQLMPRTGTAMAEKLGVAGFEEGQLEDPVLNARLGSAYLAQLIEEFGHNIPLVSVGYNAGPSRARDWITRYGDPRSGQVDPVDWIEHLPFRETRNYVMRVAESIPVYRARLHGETGPVTLSKDLAAR</sequence>
<dbReference type="Gene3D" id="1.10.530.10">
    <property type="match status" value="1"/>
</dbReference>
<protein>
    <submittedName>
        <fullName evidence="5">Soluble lytic murein transglycosylase</fullName>
    </submittedName>
</protein>
<dbReference type="AlphaFoldDB" id="A0A1I3WZG1"/>